<dbReference type="InterPro" id="IPR036640">
    <property type="entry name" value="ABC1_TM_sf"/>
</dbReference>
<evidence type="ECO:0000256" key="3">
    <source>
        <dbReference type="ARBA" id="ARBA00022692"/>
    </source>
</evidence>
<dbReference type="Pfam" id="PF00664">
    <property type="entry name" value="ABC_membrane"/>
    <property type="match status" value="2"/>
</dbReference>
<dbReference type="CDD" id="cd18596">
    <property type="entry name" value="ABC_6TM_VMR1_D1_like"/>
    <property type="match status" value="1"/>
</dbReference>
<dbReference type="PROSITE" id="PS00211">
    <property type="entry name" value="ABC_TRANSPORTER_1"/>
    <property type="match status" value="2"/>
</dbReference>
<dbReference type="GO" id="GO:0140359">
    <property type="term" value="F:ABC-type transporter activity"/>
    <property type="evidence" value="ECO:0007669"/>
    <property type="project" value="InterPro"/>
</dbReference>
<keyword evidence="6" id="KW-0067">ATP-binding</keyword>
<evidence type="ECO:0000256" key="2">
    <source>
        <dbReference type="ARBA" id="ARBA00022448"/>
    </source>
</evidence>
<dbReference type="InterPro" id="IPR003439">
    <property type="entry name" value="ABC_transporter-like_ATP-bd"/>
</dbReference>
<feature type="transmembrane region" description="Helical" evidence="10">
    <location>
        <begin position="24"/>
        <end position="43"/>
    </location>
</feature>
<organism evidence="13 14">
    <name type="scientific">Calocera viscosa (strain TUFC12733)</name>
    <dbReference type="NCBI Taxonomy" id="1330018"/>
    <lineage>
        <taxon>Eukaryota</taxon>
        <taxon>Fungi</taxon>
        <taxon>Dikarya</taxon>
        <taxon>Basidiomycota</taxon>
        <taxon>Agaricomycotina</taxon>
        <taxon>Dacrymycetes</taxon>
        <taxon>Dacrymycetales</taxon>
        <taxon>Dacrymycetaceae</taxon>
        <taxon>Calocera</taxon>
    </lineage>
</organism>
<evidence type="ECO:0000256" key="5">
    <source>
        <dbReference type="ARBA" id="ARBA00022741"/>
    </source>
</evidence>
<feature type="transmembrane region" description="Helical" evidence="10">
    <location>
        <begin position="184"/>
        <end position="204"/>
    </location>
</feature>
<evidence type="ECO:0000313" key="13">
    <source>
        <dbReference type="EMBL" id="KZO90149.1"/>
    </source>
</evidence>
<evidence type="ECO:0000256" key="9">
    <source>
        <dbReference type="SAM" id="MobiDB-lite"/>
    </source>
</evidence>
<accession>A0A167G445</accession>
<feature type="transmembrane region" description="Helical" evidence="10">
    <location>
        <begin position="146"/>
        <end position="164"/>
    </location>
</feature>
<dbReference type="PROSITE" id="PS50893">
    <property type="entry name" value="ABC_TRANSPORTER_2"/>
    <property type="match status" value="2"/>
</dbReference>
<reference evidence="13 14" key="1">
    <citation type="journal article" date="2016" name="Mol. Biol. Evol.">
        <title>Comparative Genomics of Early-Diverging Mushroom-Forming Fungi Provides Insights into the Origins of Lignocellulose Decay Capabilities.</title>
        <authorList>
            <person name="Nagy L.G."/>
            <person name="Riley R."/>
            <person name="Tritt A."/>
            <person name="Adam C."/>
            <person name="Daum C."/>
            <person name="Floudas D."/>
            <person name="Sun H."/>
            <person name="Yadav J.S."/>
            <person name="Pangilinan J."/>
            <person name="Larsson K.H."/>
            <person name="Matsuura K."/>
            <person name="Barry K."/>
            <person name="Labutti K."/>
            <person name="Kuo R."/>
            <person name="Ohm R.A."/>
            <person name="Bhattacharya S.S."/>
            <person name="Shirouzu T."/>
            <person name="Yoshinaga Y."/>
            <person name="Martin F.M."/>
            <person name="Grigoriev I.V."/>
            <person name="Hibbett D.S."/>
        </authorList>
    </citation>
    <scope>NUCLEOTIDE SEQUENCE [LARGE SCALE GENOMIC DNA]</scope>
    <source>
        <strain evidence="13 14">TUFC12733</strain>
    </source>
</reference>
<feature type="transmembrane region" description="Helical" evidence="10">
    <location>
        <begin position="343"/>
        <end position="364"/>
    </location>
</feature>
<dbReference type="CDD" id="cd03244">
    <property type="entry name" value="ABCC_MRP_domain2"/>
    <property type="match status" value="1"/>
</dbReference>
<evidence type="ECO:0000256" key="7">
    <source>
        <dbReference type="ARBA" id="ARBA00022989"/>
    </source>
</evidence>
<feature type="transmembrane region" description="Helical" evidence="10">
    <location>
        <begin position="85"/>
        <end position="104"/>
    </location>
</feature>
<dbReference type="InterPro" id="IPR050173">
    <property type="entry name" value="ABC_transporter_C-like"/>
</dbReference>
<name>A0A167G445_CALVF</name>
<feature type="transmembrane region" description="Helical" evidence="10">
    <location>
        <begin position="533"/>
        <end position="553"/>
    </location>
</feature>
<evidence type="ECO:0000259" key="11">
    <source>
        <dbReference type="PROSITE" id="PS50893"/>
    </source>
</evidence>
<feature type="domain" description="ABC transporter" evidence="11">
    <location>
        <begin position="1327"/>
        <end position="1563"/>
    </location>
</feature>
<evidence type="ECO:0000256" key="6">
    <source>
        <dbReference type="ARBA" id="ARBA00022840"/>
    </source>
</evidence>
<keyword evidence="8 10" id="KW-0472">Membrane</keyword>
<protein>
    <submittedName>
        <fullName evidence="13">p-loop containing nucleoside triphosphate hydrolase protein</fullName>
    </submittedName>
</protein>
<dbReference type="OrthoDB" id="6500128at2759"/>
<feature type="transmembrane region" description="Helical" evidence="10">
    <location>
        <begin position="116"/>
        <end position="139"/>
    </location>
</feature>
<evidence type="ECO:0000256" key="4">
    <source>
        <dbReference type="ARBA" id="ARBA00022737"/>
    </source>
</evidence>
<dbReference type="FunFam" id="1.20.1560.10:FF:000013">
    <property type="entry name" value="ABC transporter C family member 2"/>
    <property type="match status" value="1"/>
</dbReference>
<keyword evidence="2" id="KW-0813">Transport</keyword>
<dbReference type="InterPro" id="IPR011527">
    <property type="entry name" value="ABC1_TM_dom"/>
</dbReference>
<gene>
    <name evidence="13" type="ORF">CALVIDRAFT_412618</name>
</gene>
<dbReference type="FunFam" id="3.40.50.300:FF:000163">
    <property type="entry name" value="Multidrug resistance-associated protein member 4"/>
    <property type="match status" value="1"/>
</dbReference>
<feature type="compositionally biased region" description="Basic and acidic residues" evidence="9">
    <location>
        <begin position="463"/>
        <end position="473"/>
    </location>
</feature>
<keyword evidence="14" id="KW-1185">Reference proteome</keyword>
<evidence type="ECO:0000256" key="8">
    <source>
        <dbReference type="ARBA" id="ARBA00023136"/>
    </source>
</evidence>
<dbReference type="GO" id="GO:0016887">
    <property type="term" value="F:ATP hydrolysis activity"/>
    <property type="evidence" value="ECO:0007669"/>
    <property type="project" value="InterPro"/>
</dbReference>
<feature type="compositionally biased region" description="Polar residues" evidence="9">
    <location>
        <begin position="401"/>
        <end position="441"/>
    </location>
</feature>
<dbReference type="GO" id="GO:0016020">
    <property type="term" value="C:membrane"/>
    <property type="evidence" value="ECO:0007669"/>
    <property type="project" value="UniProtKB-SubCell"/>
</dbReference>
<dbReference type="SMART" id="SM00382">
    <property type="entry name" value="AAA"/>
    <property type="match status" value="2"/>
</dbReference>
<dbReference type="PANTHER" id="PTHR24223:SF356">
    <property type="entry name" value="ATP-BINDING CASSETTE TRANSPORTER ABC4"/>
    <property type="match status" value="1"/>
</dbReference>
<feature type="domain" description="ABC transmembrane type-1" evidence="12">
    <location>
        <begin position="1013"/>
        <end position="1255"/>
    </location>
</feature>
<dbReference type="EMBL" id="KV417350">
    <property type="protein sequence ID" value="KZO90149.1"/>
    <property type="molecule type" value="Genomic_DNA"/>
</dbReference>
<dbReference type="Proteomes" id="UP000076738">
    <property type="component" value="Unassembled WGS sequence"/>
</dbReference>
<dbReference type="STRING" id="1330018.A0A167G445"/>
<sequence length="1581" mass="174282">MEGRPIVLAPAVLTSEVIWLDARLLPGSISVLSLALLIPLIWLQATRIKDADASPLQNEEDRSLRARIDAHIQARGGRTIVAFNMGRLLGTLTLAILSTITASLDVSHTGALCRSGIFEIGLAAGYIYAAILSLLYLIVKPSIGRMCNAAAATVLLAQFAVFAWRDLIPFTTIDGVPADLYAPWLLWSRGVLVTVVGVVIPLFVPSQYIPVDPKKPMPVPAAEQTASLFSFLNYIWVDQIVITTNRTLSFAYDDLPPLPDEDFASTLATRGIDTLDPLRRKAEGLKDQHLGVGLLWVFRWECVQIIAFLIGQVMLRFLGPIGINRLLSYLENDGADTVIRPWVWVACIFLAPILYTMFFCLYMYTTNRVIIQSESMLVQLLFRHAFRVRVTDDTPIATISTASMNTETSISPTGSSTPVNGETPSGSISSENTAHSSQQRNAADRTKPLSVPTQPGTLPISKEVLKPEEDSRNSRTKPSSSSVHLYAKINNMFGTDVSNIVRITDVLVLAVDTPLHLILCVCFLYRILGWAALVGVGFMVVLLPLPGAIVRRIQRVQRLQMQKTDQRVQAITESLNIIRMIKMFAWEPFVKSQVTERREGELRYLQMKKLLDLANDIFVGSLPMAAMTISYAFYTLVMGQELDASKVFSTLPVFDQLGGFMEFGIGKVSTTIRAKVSLDRVTTFLYESLLLDRYKSPSPIASTVMAAPPSENSIGFHEASFSWRDPQEDSVFPSQRTFRLRLDNLLFETGAINLIVGPTGCGKTSILMALLGEMHFIAQGPDSWFSLPREGGVAYAAQESWVQNDTIKANILFGSPYDESRYKAVLYDCGLEPDLALFVDGDDTEVGEKGLTLSGGQKARITLARAVYSSAQILLLDDIVSALDVHTARWVIEKCLKGNLVRGRTVILVTHAVALVAPIAQKVISLDPKGHVLSQGTLSTGLSEDAMLRKELQQSRARLEQDTDSLQTDAASKKDPAAGKLIVTEEMAQGRFRWVSMKLLLNAFGGVFSWLSALTGFVLAVAVDTFSMWWLGHWAQAYATFGSHVNIPYYLSVFIGLVILHQICYGTGVVIYTFGTTRASRKVHADLCDSILSSTFRWLDSTPVGRIVSRFTQDMGEIDNTLSAEAKGVIQLTLKLVFKFTAAVVFAPAFLLPGLVVTAFGLSLGHFYMIAQMAIKRLRSNWRSPLYNHLGASVLGLVSIRAYGVEDKFELVLRQRADAYSRPSRTFLNLNRWIAVRMNFLGAAFSGSLAAYLTYTRRGVSASNTGFSLHMAVEFSDMILWWIRFVNGLEVSANSLERVRDYLSIPHEPAATQEKRAPAYWPASGSIRVESLCARYSHDGPLVLRDLDFEIKSGERIGIVGRTGSGKSSLTLALLQLIPTTGDIYLDGRPAHDTNLDDLRSNMTIIPQEPMLLSGTIRSNLDPYSLHDDSTLYDALRVTGLSDSENTIANDNIALDTTVANAGSNFSVGQRQLIALARAMLRRTRVVILDEATASIDSETDALIQASIRTELQHATLITIAHRLLTIMDYDKIMVLSEGRLVEFDTPLALLQNEQGYFRSLVDESGEKEKLIAIAEEGRAS</sequence>
<dbReference type="SUPFAM" id="SSF90123">
    <property type="entry name" value="ABC transporter transmembrane region"/>
    <property type="match status" value="2"/>
</dbReference>
<feature type="region of interest" description="Disordered" evidence="9">
    <location>
        <begin position="401"/>
        <end position="481"/>
    </location>
</feature>
<feature type="transmembrane region" description="Helical" evidence="10">
    <location>
        <begin position="999"/>
        <end position="1029"/>
    </location>
</feature>
<dbReference type="Gene3D" id="3.40.50.300">
    <property type="entry name" value="P-loop containing nucleotide triphosphate hydrolases"/>
    <property type="match status" value="2"/>
</dbReference>
<keyword evidence="5" id="KW-0547">Nucleotide-binding</keyword>
<evidence type="ECO:0000313" key="14">
    <source>
        <dbReference type="Proteomes" id="UP000076738"/>
    </source>
</evidence>
<dbReference type="Pfam" id="PF00005">
    <property type="entry name" value="ABC_tran"/>
    <property type="match status" value="2"/>
</dbReference>
<keyword evidence="7 10" id="KW-1133">Transmembrane helix</keyword>
<dbReference type="CDD" id="cd18604">
    <property type="entry name" value="ABC_6TM_VMR1_D2_like"/>
    <property type="match status" value="1"/>
</dbReference>
<dbReference type="PROSITE" id="PS50929">
    <property type="entry name" value="ABC_TM1F"/>
    <property type="match status" value="2"/>
</dbReference>
<dbReference type="GO" id="GO:0005524">
    <property type="term" value="F:ATP binding"/>
    <property type="evidence" value="ECO:0007669"/>
    <property type="project" value="UniProtKB-KW"/>
</dbReference>
<proteinExistence type="predicted"/>
<feature type="transmembrane region" description="Helical" evidence="10">
    <location>
        <begin position="1049"/>
        <end position="1074"/>
    </location>
</feature>
<evidence type="ECO:0000256" key="10">
    <source>
        <dbReference type="SAM" id="Phobius"/>
    </source>
</evidence>
<feature type="domain" description="ABC transmembrane type-1" evidence="12">
    <location>
        <begin position="305"/>
        <end position="673"/>
    </location>
</feature>
<dbReference type="InterPro" id="IPR027417">
    <property type="entry name" value="P-loop_NTPase"/>
</dbReference>
<dbReference type="SUPFAM" id="SSF52540">
    <property type="entry name" value="P-loop containing nucleoside triphosphate hydrolases"/>
    <property type="match status" value="2"/>
</dbReference>
<dbReference type="InterPro" id="IPR017871">
    <property type="entry name" value="ABC_transporter-like_CS"/>
</dbReference>
<keyword evidence="13" id="KW-0378">Hydrolase</keyword>
<dbReference type="CDD" id="cd03250">
    <property type="entry name" value="ABCC_MRP_domain1"/>
    <property type="match status" value="1"/>
</dbReference>
<evidence type="ECO:0000256" key="1">
    <source>
        <dbReference type="ARBA" id="ARBA00004141"/>
    </source>
</evidence>
<dbReference type="InterPro" id="IPR003593">
    <property type="entry name" value="AAA+_ATPase"/>
</dbReference>
<dbReference type="Gene3D" id="1.20.1560.10">
    <property type="entry name" value="ABC transporter type 1, transmembrane domain"/>
    <property type="match status" value="2"/>
</dbReference>
<feature type="transmembrane region" description="Helical" evidence="10">
    <location>
        <begin position="305"/>
        <end position="323"/>
    </location>
</feature>
<evidence type="ECO:0000259" key="12">
    <source>
        <dbReference type="PROSITE" id="PS50929"/>
    </source>
</evidence>
<keyword evidence="3 10" id="KW-0812">Transmembrane</keyword>
<comment type="subcellular location">
    <subcellularLocation>
        <location evidence="1">Membrane</location>
        <topology evidence="1">Multi-pass membrane protein</topology>
    </subcellularLocation>
</comment>
<dbReference type="PANTHER" id="PTHR24223">
    <property type="entry name" value="ATP-BINDING CASSETTE SUB-FAMILY C"/>
    <property type="match status" value="1"/>
</dbReference>
<keyword evidence="4" id="KW-0677">Repeat</keyword>
<feature type="domain" description="ABC transporter" evidence="11">
    <location>
        <begin position="714"/>
        <end position="954"/>
    </location>
</feature>